<dbReference type="EMBL" id="CP110232">
    <property type="protein sequence ID" value="WEG73750.1"/>
    <property type="molecule type" value="Genomic_DNA"/>
</dbReference>
<feature type="chain" id="PRO_5042049007" evidence="6">
    <location>
        <begin position="22"/>
        <end position="312"/>
    </location>
</feature>
<evidence type="ECO:0000256" key="6">
    <source>
        <dbReference type="SAM" id="SignalP"/>
    </source>
</evidence>
<dbReference type="PANTHER" id="PTHR42953">
    <property type="entry name" value="HIGH-AFFINITY ZINC UPTAKE SYSTEM PROTEIN ZNUA-RELATED"/>
    <property type="match status" value="1"/>
</dbReference>
<reference evidence="7" key="1">
    <citation type="submission" date="2022-10" db="EMBL/GenBank/DDBJ databases">
        <title>Vagococcus sp. isolated from poultry meat.</title>
        <authorList>
            <person name="Johansson P."/>
            <person name="Bjorkroth J."/>
        </authorList>
    </citation>
    <scope>NUCLEOTIDE SEQUENCE</scope>
    <source>
        <strain evidence="7">STAA11</strain>
    </source>
</reference>
<protein>
    <submittedName>
        <fullName evidence="7">Metal ABC transporter substrate-binding protein</fullName>
    </submittedName>
</protein>
<evidence type="ECO:0000313" key="7">
    <source>
        <dbReference type="EMBL" id="WEG73750.1"/>
    </source>
</evidence>
<dbReference type="SUPFAM" id="SSF53807">
    <property type="entry name" value="Helical backbone' metal receptor"/>
    <property type="match status" value="1"/>
</dbReference>
<dbReference type="InterPro" id="IPR006128">
    <property type="entry name" value="Lipoprotein_PsaA-like"/>
</dbReference>
<sequence length="312" mass="35101">MKHFKLVLISLLAVGILGGCAQSNQKDQAKEDQELKIVATNSILADMVETVGQEHVKVHSIVPVGTDPHEYEPLPEDIAKATESDIIFYNGLNLETGGNGWFLKLMETSHKEPEKDYFATSKGVDPIYLTSKGQESDQDPHAWLSLENGQHYVKNITKTLIEKDPKHEASYKKNSENYLKKLEELDIKGKKEMAKIPKEQALLVTSEGAFKYFSKAYGLEAAYIWEINTDDQGTPDQMSIIIDKIRESHVPSVFVETSVDPRSMESVSRETNVPIYEKIFTDSLAKKGEVGDTYYDMMVYNLDTISKGLTKK</sequence>
<organism evidence="7 8">
    <name type="scientific">Vagococcus intermedius</name>
    <dbReference type="NCBI Taxonomy" id="2991418"/>
    <lineage>
        <taxon>Bacteria</taxon>
        <taxon>Bacillati</taxon>
        <taxon>Bacillota</taxon>
        <taxon>Bacilli</taxon>
        <taxon>Lactobacillales</taxon>
        <taxon>Enterococcaceae</taxon>
        <taxon>Vagococcus</taxon>
    </lineage>
</organism>
<dbReference type="PRINTS" id="PR00690">
    <property type="entry name" value="ADHESNFAMILY"/>
</dbReference>
<evidence type="ECO:0000256" key="4">
    <source>
        <dbReference type="ARBA" id="ARBA00022729"/>
    </source>
</evidence>
<dbReference type="PANTHER" id="PTHR42953:SF1">
    <property type="entry name" value="METAL-BINDING PROTEIN HI_0362-RELATED"/>
    <property type="match status" value="1"/>
</dbReference>
<dbReference type="RefSeq" id="WP_275469550.1">
    <property type="nucleotide sequence ID" value="NZ_CP110232.1"/>
</dbReference>
<dbReference type="PROSITE" id="PS51257">
    <property type="entry name" value="PROKAR_LIPOPROTEIN"/>
    <property type="match status" value="1"/>
</dbReference>
<comment type="subcellular location">
    <subcellularLocation>
        <location evidence="1">Cell envelope</location>
    </subcellularLocation>
</comment>
<proteinExistence type="inferred from homology"/>
<keyword evidence="3" id="KW-0479">Metal-binding</keyword>
<dbReference type="Gene3D" id="3.40.50.1980">
    <property type="entry name" value="Nitrogenase molybdenum iron protein domain"/>
    <property type="match status" value="2"/>
</dbReference>
<evidence type="ECO:0000256" key="2">
    <source>
        <dbReference type="ARBA" id="ARBA00022448"/>
    </source>
</evidence>
<evidence type="ECO:0000256" key="5">
    <source>
        <dbReference type="RuleBase" id="RU003512"/>
    </source>
</evidence>
<keyword evidence="2 5" id="KW-0813">Transport</keyword>
<dbReference type="GO" id="GO:0007155">
    <property type="term" value="P:cell adhesion"/>
    <property type="evidence" value="ECO:0007669"/>
    <property type="project" value="InterPro"/>
</dbReference>
<dbReference type="GO" id="GO:0046872">
    <property type="term" value="F:metal ion binding"/>
    <property type="evidence" value="ECO:0007669"/>
    <property type="project" value="UniProtKB-KW"/>
</dbReference>
<evidence type="ECO:0000256" key="1">
    <source>
        <dbReference type="ARBA" id="ARBA00004196"/>
    </source>
</evidence>
<dbReference type="AlphaFoldDB" id="A0AAF0CVF8"/>
<dbReference type="Proteomes" id="UP001179647">
    <property type="component" value="Chromosome"/>
</dbReference>
<dbReference type="InterPro" id="IPR050492">
    <property type="entry name" value="Bact_metal-bind_prot9"/>
</dbReference>
<dbReference type="GO" id="GO:0030001">
    <property type="term" value="P:metal ion transport"/>
    <property type="evidence" value="ECO:0007669"/>
    <property type="project" value="InterPro"/>
</dbReference>
<dbReference type="PRINTS" id="PR00691">
    <property type="entry name" value="ADHESINB"/>
</dbReference>
<keyword evidence="4 6" id="KW-0732">Signal</keyword>
<dbReference type="InterPro" id="IPR006127">
    <property type="entry name" value="ZnuA-like"/>
</dbReference>
<dbReference type="CDD" id="cd01137">
    <property type="entry name" value="PsaA"/>
    <property type="match status" value="1"/>
</dbReference>
<evidence type="ECO:0000313" key="8">
    <source>
        <dbReference type="Proteomes" id="UP001179647"/>
    </source>
</evidence>
<comment type="similarity">
    <text evidence="5">Belongs to the bacterial solute-binding protein 9 family.</text>
</comment>
<dbReference type="Pfam" id="PF01297">
    <property type="entry name" value="ZnuA"/>
    <property type="match status" value="1"/>
</dbReference>
<gene>
    <name evidence="7" type="ORF">OL234_02230</name>
</gene>
<dbReference type="GO" id="GO:0030313">
    <property type="term" value="C:cell envelope"/>
    <property type="evidence" value="ECO:0007669"/>
    <property type="project" value="UniProtKB-SubCell"/>
</dbReference>
<accession>A0AAF0CVF8</accession>
<dbReference type="KEGG" id="vie:OL234_02230"/>
<dbReference type="InterPro" id="IPR006129">
    <property type="entry name" value="AdhesinB"/>
</dbReference>
<name>A0AAF0CVF8_9ENTE</name>
<evidence type="ECO:0000256" key="3">
    <source>
        <dbReference type="ARBA" id="ARBA00022723"/>
    </source>
</evidence>
<keyword evidence="8" id="KW-1185">Reference proteome</keyword>
<feature type="signal peptide" evidence="6">
    <location>
        <begin position="1"/>
        <end position="21"/>
    </location>
</feature>